<dbReference type="AlphaFoldDB" id="A0A8C3P2L1"/>
<keyword evidence="3" id="KW-1185">Reference proteome</keyword>
<organism evidence="2 3">
    <name type="scientific">Cyanoderma ruficeps</name>
    <name type="common">rufous-capped babbler</name>
    <dbReference type="NCBI Taxonomy" id="181631"/>
    <lineage>
        <taxon>Eukaryota</taxon>
        <taxon>Metazoa</taxon>
        <taxon>Chordata</taxon>
        <taxon>Craniata</taxon>
        <taxon>Vertebrata</taxon>
        <taxon>Euteleostomi</taxon>
        <taxon>Archelosauria</taxon>
        <taxon>Archosauria</taxon>
        <taxon>Dinosauria</taxon>
        <taxon>Saurischia</taxon>
        <taxon>Theropoda</taxon>
        <taxon>Coelurosauria</taxon>
        <taxon>Aves</taxon>
        <taxon>Neognathae</taxon>
        <taxon>Neoaves</taxon>
        <taxon>Telluraves</taxon>
        <taxon>Australaves</taxon>
        <taxon>Passeriformes</taxon>
        <taxon>Sylvioidea</taxon>
        <taxon>Timaliidae</taxon>
        <taxon>Cyanoderma</taxon>
    </lineage>
</organism>
<evidence type="ECO:0000256" key="1">
    <source>
        <dbReference type="SAM" id="MobiDB-lite"/>
    </source>
</evidence>
<dbReference type="Proteomes" id="UP000694396">
    <property type="component" value="Unplaced"/>
</dbReference>
<reference evidence="2" key="2">
    <citation type="submission" date="2025-09" db="UniProtKB">
        <authorList>
            <consortium name="Ensembl"/>
        </authorList>
    </citation>
    <scope>IDENTIFICATION</scope>
</reference>
<reference evidence="2" key="1">
    <citation type="submission" date="2025-08" db="UniProtKB">
        <authorList>
            <consortium name="Ensembl"/>
        </authorList>
    </citation>
    <scope>IDENTIFICATION</scope>
</reference>
<dbReference type="Ensembl" id="ENSCRFT00000006079.1">
    <property type="protein sequence ID" value="ENSCRFP00000005857.1"/>
    <property type="gene ID" value="ENSCRFG00000004700.1"/>
</dbReference>
<evidence type="ECO:0000313" key="2">
    <source>
        <dbReference type="Ensembl" id="ENSCRFP00000005857.1"/>
    </source>
</evidence>
<feature type="compositionally biased region" description="Basic and acidic residues" evidence="1">
    <location>
        <begin position="78"/>
        <end position="90"/>
    </location>
</feature>
<sequence>MHHHVSLGAKLAASQTQETLHCPSPYRDPSLLLTNCAEQMARVPGLISTEMQLLQHSGARQDLGQPTTGSSPGMSPTRKGDKGQIHHPRDTVQPLATLGKKRNQEDFLAHGLTPSNASFICC</sequence>
<protein>
    <submittedName>
        <fullName evidence="2">Uncharacterized protein</fullName>
    </submittedName>
</protein>
<accession>A0A8C3P2L1</accession>
<proteinExistence type="predicted"/>
<evidence type="ECO:0000313" key="3">
    <source>
        <dbReference type="Proteomes" id="UP000694396"/>
    </source>
</evidence>
<name>A0A8C3P2L1_9PASS</name>
<feature type="compositionally biased region" description="Polar residues" evidence="1">
    <location>
        <begin position="64"/>
        <end position="74"/>
    </location>
</feature>
<feature type="region of interest" description="Disordered" evidence="1">
    <location>
        <begin position="53"/>
        <end position="96"/>
    </location>
</feature>